<name>A0A916YPV9_9SPHN</name>
<dbReference type="PANTHER" id="PTHR42756:SF1">
    <property type="entry name" value="TRANSCRIPTIONAL REPRESSOR OF EMRAB OPERON"/>
    <property type="match status" value="1"/>
</dbReference>
<dbReference type="PROSITE" id="PS01117">
    <property type="entry name" value="HTH_MARR_1"/>
    <property type="match status" value="1"/>
</dbReference>
<evidence type="ECO:0000313" key="5">
    <source>
        <dbReference type="EMBL" id="GGD55506.1"/>
    </source>
</evidence>
<keyword evidence="6" id="KW-1185">Reference proteome</keyword>
<evidence type="ECO:0000256" key="3">
    <source>
        <dbReference type="ARBA" id="ARBA00023163"/>
    </source>
</evidence>
<accession>A0A916YPV9</accession>
<keyword evidence="3" id="KW-0804">Transcription</keyword>
<dbReference type="Gene3D" id="1.10.10.10">
    <property type="entry name" value="Winged helix-like DNA-binding domain superfamily/Winged helix DNA-binding domain"/>
    <property type="match status" value="1"/>
</dbReference>
<dbReference type="PROSITE" id="PS50995">
    <property type="entry name" value="HTH_MARR_2"/>
    <property type="match status" value="1"/>
</dbReference>
<dbReference type="InterPro" id="IPR000835">
    <property type="entry name" value="HTH_MarR-typ"/>
</dbReference>
<organism evidence="5 6">
    <name type="scientific">Croceicoccus mobilis</name>
    <dbReference type="NCBI Taxonomy" id="1703339"/>
    <lineage>
        <taxon>Bacteria</taxon>
        <taxon>Pseudomonadati</taxon>
        <taxon>Pseudomonadota</taxon>
        <taxon>Alphaproteobacteria</taxon>
        <taxon>Sphingomonadales</taxon>
        <taxon>Erythrobacteraceae</taxon>
        <taxon>Croceicoccus</taxon>
    </lineage>
</organism>
<protein>
    <submittedName>
        <fullName evidence="5">MarR family transcriptional regulator</fullName>
    </submittedName>
</protein>
<comment type="caution">
    <text evidence="5">The sequence shown here is derived from an EMBL/GenBank/DDBJ whole genome shotgun (WGS) entry which is preliminary data.</text>
</comment>
<proteinExistence type="predicted"/>
<dbReference type="InterPro" id="IPR023187">
    <property type="entry name" value="Tscrpt_reg_MarR-type_CS"/>
</dbReference>
<keyword evidence="2" id="KW-0238">DNA-binding</keyword>
<evidence type="ECO:0000256" key="2">
    <source>
        <dbReference type="ARBA" id="ARBA00023125"/>
    </source>
</evidence>
<dbReference type="Proteomes" id="UP000612349">
    <property type="component" value="Unassembled WGS sequence"/>
</dbReference>
<dbReference type="GO" id="GO:0003677">
    <property type="term" value="F:DNA binding"/>
    <property type="evidence" value="ECO:0007669"/>
    <property type="project" value="UniProtKB-KW"/>
</dbReference>
<dbReference type="SMART" id="SM00347">
    <property type="entry name" value="HTH_MARR"/>
    <property type="match status" value="1"/>
</dbReference>
<evidence type="ECO:0000313" key="6">
    <source>
        <dbReference type="Proteomes" id="UP000612349"/>
    </source>
</evidence>
<evidence type="ECO:0000256" key="1">
    <source>
        <dbReference type="ARBA" id="ARBA00023015"/>
    </source>
</evidence>
<dbReference type="PRINTS" id="PR00598">
    <property type="entry name" value="HTHMARR"/>
</dbReference>
<dbReference type="RefSeq" id="WP_066772293.1">
    <property type="nucleotide sequence ID" value="NZ_BMIP01000001.1"/>
</dbReference>
<dbReference type="InterPro" id="IPR036388">
    <property type="entry name" value="WH-like_DNA-bd_sf"/>
</dbReference>
<dbReference type="SUPFAM" id="SSF46785">
    <property type="entry name" value="Winged helix' DNA-binding domain"/>
    <property type="match status" value="1"/>
</dbReference>
<dbReference type="EMBL" id="BMIP01000001">
    <property type="protein sequence ID" value="GGD55506.1"/>
    <property type="molecule type" value="Genomic_DNA"/>
</dbReference>
<sequence>METTTYRIVDAAKRLRKLFDRHVREVGMTAPQARLLMLVAREPEQTQSFYAAELEVEPITLCRMVDRMEDGGLLERHADPADRRARLVGCSPQGQKKVNEMRSIVDQFNIEMMSAFTPEERDTIERGLKLMSDRINTMTEEREAAHG</sequence>
<reference evidence="5" key="1">
    <citation type="journal article" date="2014" name="Int. J. Syst. Evol. Microbiol.">
        <title>Complete genome sequence of Corynebacterium casei LMG S-19264T (=DSM 44701T), isolated from a smear-ripened cheese.</title>
        <authorList>
            <consortium name="US DOE Joint Genome Institute (JGI-PGF)"/>
            <person name="Walter F."/>
            <person name="Albersmeier A."/>
            <person name="Kalinowski J."/>
            <person name="Ruckert C."/>
        </authorList>
    </citation>
    <scope>NUCLEOTIDE SEQUENCE</scope>
    <source>
        <strain evidence="5">CGMCC 1.15360</strain>
    </source>
</reference>
<dbReference type="GO" id="GO:0003700">
    <property type="term" value="F:DNA-binding transcription factor activity"/>
    <property type="evidence" value="ECO:0007669"/>
    <property type="project" value="InterPro"/>
</dbReference>
<dbReference type="PANTHER" id="PTHR42756">
    <property type="entry name" value="TRANSCRIPTIONAL REGULATOR, MARR"/>
    <property type="match status" value="1"/>
</dbReference>
<dbReference type="AlphaFoldDB" id="A0A916YPV9"/>
<dbReference type="InterPro" id="IPR036390">
    <property type="entry name" value="WH_DNA-bd_sf"/>
</dbReference>
<gene>
    <name evidence="5" type="ORF">GCM10010990_00800</name>
</gene>
<dbReference type="Pfam" id="PF12802">
    <property type="entry name" value="MarR_2"/>
    <property type="match status" value="1"/>
</dbReference>
<evidence type="ECO:0000259" key="4">
    <source>
        <dbReference type="PROSITE" id="PS50995"/>
    </source>
</evidence>
<feature type="domain" description="HTH marR-type" evidence="4">
    <location>
        <begin position="1"/>
        <end position="133"/>
    </location>
</feature>
<reference evidence="5" key="2">
    <citation type="submission" date="2020-09" db="EMBL/GenBank/DDBJ databases">
        <authorList>
            <person name="Sun Q."/>
            <person name="Zhou Y."/>
        </authorList>
    </citation>
    <scope>NUCLEOTIDE SEQUENCE</scope>
    <source>
        <strain evidence="5">CGMCC 1.15360</strain>
    </source>
</reference>
<keyword evidence="1" id="KW-0805">Transcription regulation</keyword>